<evidence type="ECO:0000313" key="2">
    <source>
        <dbReference type="Proteomes" id="UP000272888"/>
    </source>
</evidence>
<organism evidence="1 2">
    <name type="scientific">Corallococcus llansteffanensis</name>
    <dbReference type="NCBI Taxonomy" id="2316731"/>
    <lineage>
        <taxon>Bacteria</taxon>
        <taxon>Pseudomonadati</taxon>
        <taxon>Myxococcota</taxon>
        <taxon>Myxococcia</taxon>
        <taxon>Myxococcales</taxon>
        <taxon>Cystobacterineae</taxon>
        <taxon>Myxococcaceae</taxon>
        <taxon>Corallococcus</taxon>
    </lineage>
</organism>
<evidence type="ECO:0000313" key="1">
    <source>
        <dbReference type="EMBL" id="RKH66163.1"/>
    </source>
</evidence>
<comment type="caution">
    <text evidence="1">The sequence shown here is derived from an EMBL/GenBank/DDBJ whole genome shotgun (WGS) entry which is preliminary data.</text>
</comment>
<protein>
    <submittedName>
        <fullName evidence="1">Uncharacterized protein</fullName>
    </submittedName>
</protein>
<proteinExistence type="predicted"/>
<name>A0A3A8QBV2_9BACT</name>
<keyword evidence="2" id="KW-1185">Reference proteome</keyword>
<dbReference type="EMBL" id="RAWB01000030">
    <property type="protein sequence ID" value="RKH66163.1"/>
    <property type="molecule type" value="Genomic_DNA"/>
</dbReference>
<sequence length="162" mass="18375">MKRDDVIHGIDLAFKDAAIPRTEEELAPPGIEARYVIDHFFGKTRNDVESQPFLGSLYMEDFSYMTDAAVRYYLPAVLRIMLANSTDFELWIHLHGFLRRREGDCPAPALTALSVAQRKAIADWADTLSQEWASSKWMSQFSKKAARLARTYRSVGTSLPST</sequence>
<reference evidence="2" key="1">
    <citation type="submission" date="2018-09" db="EMBL/GenBank/DDBJ databases">
        <authorList>
            <person name="Livingstone P.G."/>
            <person name="Whitworth D.E."/>
        </authorList>
    </citation>
    <scope>NUCLEOTIDE SEQUENCE [LARGE SCALE GENOMIC DNA]</scope>
    <source>
        <strain evidence="2">CA051B</strain>
    </source>
</reference>
<dbReference type="AlphaFoldDB" id="A0A3A8QBV2"/>
<accession>A0A3A8QBV2</accession>
<gene>
    <name evidence="1" type="ORF">D7V93_04860</name>
</gene>
<dbReference type="Proteomes" id="UP000272888">
    <property type="component" value="Unassembled WGS sequence"/>
</dbReference>